<organism evidence="1 2">
    <name type="scientific">Ignelater luminosus</name>
    <name type="common">Cucubano</name>
    <name type="synonym">Pyrophorus luminosus</name>
    <dbReference type="NCBI Taxonomy" id="2038154"/>
    <lineage>
        <taxon>Eukaryota</taxon>
        <taxon>Metazoa</taxon>
        <taxon>Ecdysozoa</taxon>
        <taxon>Arthropoda</taxon>
        <taxon>Hexapoda</taxon>
        <taxon>Insecta</taxon>
        <taxon>Pterygota</taxon>
        <taxon>Neoptera</taxon>
        <taxon>Endopterygota</taxon>
        <taxon>Coleoptera</taxon>
        <taxon>Polyphaga</taxon>
        <taxon>Elateriformia</taxon>
        <taxon>Elateroidea</taxon>
        <taxon>Elateridae</taxon>
        <taxon>Agrypninae</taxon>
        <taxon>Pyrophorini</taxon>
        <taxon>Ignelater</taxon>
    </lineage>
</organism>
<protein>
    <submittedName>
        <fullName evidence="1">Uncharacterized protein</fullName>
    </submittedName>
</protein>
<proteinExistence type="predicted"/>
<accession>A0A8K0G9J5</accession>
<dbReference type="OrthoDB" id="10405997at2759"/>
<dbReference type="Proteomes" id="UP000801492">
    <property type="component" value="Unassembled WGS sequence"/>
</dbReference>
<keyword evidence="2" id="KW-1185">Reference proteome</keyword>
<sequence length="51" mass="5778">IIIQCYKFASNEYRLFPIRFQINACSVISNNIIGITGFFKCGNFTGCPLLK</sequence>
<dbReference type="AlphaFoldDB" id="A0A8K0G9J5"/>
<feature type="non-terminal residue" evidence="1">
    <location>
        <position position="1"/>
    </location>
</feature>
<feature type="non-terminal residue" evidence="1">
    <location>
        <position position="51"/>
    </location>
</feature>
<evidence type="ECO:0000313" key="2">
    <source>
        <dbReference type="Proteomes" id="UP000801492"/>
    </source>
</evidence>
<reference evidence="1" key="1">
    <citation type="submission" date="2019-08" db="EMBL/GenBank/DDBJ databases">
        <title>The genome of the North American firefly Photinus pyralis.</title>
        <authorList>
            <consortium name="Photinus pyralis genome working group"/>
            <person name="Fallon T.R."/>
            <person name="Sander Lower S.E."/>
            <person name="Weng J.-K."/>
        </authorList>
    </citation>
    <scope>NUCLEOTIDE SEQUENCE</scope>
    <source>
        <strain evidence="1">TRF0915ILg1</strain>
        <tissue evidence="1">Whole body</tissue>
    </source>
</reference>
<gene>
    <name evidence="1" type="ORF">ILUMI_12445</name>
</gene>
<dbReference type="EMBL" id="VTPC01007701">
    <property type="protein sequence ID" value="KAF2893727.1"/>
    <property type="molecule type" value="Genomic_DNA"/>
</dbReference>
<evidence type="ECO:0000313" key="1">
    <source>
        <dbReference type="EMBL" id="KAF2893727.1"/>
    </source>
</evidence>
<name>A0A8K0G9J5_IGNLU</name>
<comment type="caution">
    <text evidence="1">The sequence shown here is derived from an EMBL/GenBank/DDBJ whole genome shotgun (WGS) entry which is preliminary data.</text>
</comment>